<dbReference type="Proteomes" id="UP000233551">
    <property type="component" value="Unassembled WGS sequence"/>
</dbReference>
<evidence type="ECO:0000256" key="1">
    <source>
        <dbReference type="SAM" id="MobiDB-lite"/>
    </source>
</evidence>
<name>A0A2I0KYN5_PUNGR</name>
<proteinExistence type="predicted"/>
<dbReference type="AlphaFoldDB" id="A0A2I0KYN5"/>
<accession>A0A2I0KYN5</accession>
<keyword evidence="3" id="KW-1185">Reference proteome</keyword>
<evidence type="ECO:0000313" key="2">
    <source>
        <dbReference type="EMBL" id="PKI73587.1"/>
    </source>
</evidence>
<protein>
    <submittedName>
        <fullName evidence="2">Uncharacterized protein</fullName>
    </submittedName>
</protein>
<reference evidence="2 3" key="1">
    <citation type="submission" date="2017-11" db="EMBL/GenBank/DDBJ databases">
        <title>De-novo sequencing of pomegranate (Punica granatum L.) genome.</title>
        <authorList>
            <person name="Akparov Z."/>
            <person name="Amiraslanov A."/>
            <person name="Hajiyeva S."/>
            <person name="Abbasov M."/>
            <person name="Kaur K."/>
            <person name="Hamwieh A."/>
            <person name="Solovyev V."/>
            <person name="Salamov A."/>
            <person name="Braich B."/>
            <person name="Kosarev P."/>
            <person name="Mahmoud A."/>
            <person name="Hajiyev E."/>
            <person name="Babayeva S."/>
            <person name="Izzatullayeva V."/>
            <person name="Mammadov A."/>
            <person name="Mammadov A."/>
            <person name="Sharifova S."/>
            <person name="Ojaghi J."/>
            <person name="Eynullazada K."/>
            <person name="Bayramov B."/>
            <person name="Abdulazimova A."/>
            <person name="Shahmuradov I."/>
        </authorList>
    </citation>
    <scope>NUCLEOTIDE SEQUENCE [LARGE SCALE GENOMIC DNA]</scope>
    <source>
        <strain evidence="3">cv. AG2017</strain>
        <tissue evidence="2">Leaf</tissue>
    </source>
</reference>
<organism evidence="2 3">
    <name type="scientific">Punica granatum</name>
    <name type="common">Pomegranate</name>
    <dbReference type="NCBI Taxonomy" id="22663"/>
    <lineage>
        <taxon>Eukaryota</taxon>
        <taxon>Viridiplantae</taxon>
        <taxon>Streptophyta</taxon>
        <taxon>Embryophyta</taxon>
        <taxon>Tracheophyta</taxon>
        <taxon>Spermatophyta</taxon>
        <taxon>Magnoliopsida</taxon>
        <taxon>eudicotyledons</taxon>
        <taxon>Gunneridae</taxon>
        <taxon>Pentapetalae</taxon>
        <taxon>rosids</taxon>
        <taxon>malvids</taxon>
        <taxon>Myrtales</taxon>
        <taxon>Lythraceae</taxon>
        <taxon>Punica</taxon>
    </lineage>
</organism>
<dbReference type="EMBL" id="PGOL01000270">
    <property type="protein sequence ID" value="PKI73587.1"/>
    <property type="molecule type" value="Genomic_DNA"/>
</dbReference>
<feature type="region of interest" description="Disordered" evidence="1">
    <location>
        <begin position="1"/>
        <end position="20"/>
    </location>
</feature>
<evidence type="ECO:0000313" key="3">
    <source>
        <dbReference type="Proteomes" id="UP000233551"/>
    </source>
</evidence>
<comment type="caution">
    <text evidence="2">The sequence shown here is derived from an EMBL/GenBank/DDBJ whole genome shotgun (WGS) entry which is preliminary data.</text>
</comment>
<gene>
    <name evidence="2" type="ORF">CRG98_006035</name>
</gene>
<sequence length="94" mass="10205">MHMGSNAPHRRSRVQCPFTPSGRNLSAESGLASTYCFTPSSVYAEDDSDRVGKAWPDMTRVLDRSHGYHESQTTLLLSIGSAGLDPQLSEPALP</sequence>